<dbReference type="RefSeq" id="XP_072836543.1">
    <property type="nucleotide sequence ID" value="XM_072980442.1"/>
</dbReference>
<feature type="domain" description="GDNF/GAS1" evidence="10">
    <location>
        <begin position="260"/>
        <end position="339"/>
    </location>
</feature>
<dbReference type="InterPro" id="IPR037193">
    <property type="entry name" value="GDNF_alpha"/>
</dbReference>
<reference evidence="11" key="1">
    <citation type="submission" date="2025-05" db="UniProtKB">
        <authorList>
            <consortium name="RefSeq"/>
        </authorList>
    </citation>
    <scope>NUCLEOTIDE SEQUENCE [LARGE SCALE GENOMIC DNA]</scope>
</reference>
<comment type="subcellular location">
    <subcellularLocation>
        <location evidence="1">Cell membrane</location>
    </subcellularLocation>
</comment>
<keyword evidence="3" id="KW-1003">Cell membrane</keyword>
<keyword evidence="4 9" id="KW-0732">Signal</keyword>
<keyword evidence="5 8" id="KW-0472">Membrane</keyword>
<keyword evidence="8" id="KW-0812">Transmembrane</keyword>
<dbReference type="SMART" id="SM00907">
    <property type="entry name" value="GDNF"/>
    <property type="match status" value="3"/>
</dbReference>
<evidence type="ECO:0000256" key="4">
    <source>
        <dbReference type="ARBA" id="ARBA00022729"/>
    </source>
</evidence>
<evidence type="ECO:0000256" key="3">
    <source>
        <dbReference type="ARBA" id="ARBA00022475"/>
    </source>
</evidence>
<dbReference type="SUPFAM" id="SSF110035">
    <property type="entry name" value="GDNF receptor-like"/>
    <property type="match status" value="3"/>
</dbReference>
<feature type="signal peptide" evidence="9">
    <location>
        <begin position="1"/>
        <end position="20"/>
    </location>
</feature>
<evidence type="ECO:0000259" key="10">
    <source>
        <dbReference type="SMART" id="SM00907"/>
    </source>
</evidence>
<keyword evidence="6" id="KW-0675">Receptor</keyword>
<feature type="domain" description="GDNF/GAS1" evidence="10">
    <location>
        <begin position="349"/>
        <end position="445"/>
    </location>
</feature>
<evidence type="ECO:0000313" key="11">
    <source>
        <dbReference type="Proteomes" id="UP001652642"/>
    </source>
</evidence>
<evidence type="ECO:0000313" key="12">
    <source>
        <dbReference type="RefSeq" id="XP_072836543.1"/>
    </source>
</evidence>
<dbReference type="InterPro" id="IPR016017">
    <property type="entry name" value="GDNF/GAS1"/>
</dbReference>
<dbReference type="Proteomes" id="UP001652642">
    <property type="component" value="Chromosome 1"/>
</dbReference>
<keyword evidence="8" id="KW-1133">Transmembrane helix</keyword>
<evidence type="ECO:0000256" key="7">
    <source>
        <dbReference type="ARBA" id="ARBA00023180"/>
    </source>
</evidence>
<gene>
    <name evidence="12" type="primary">GFRAL</name>
</gene>
<reference evidence="12" key="2">
    <citation type="submission" date="2025-08" db="UniProtKB">
        <authorList>
            <consortium name="RefSeq"/>
        </authorList>
    </citation>
    <scope>IDENTIFICATION</scope>
</reference>
<dbReference type="Pfam" id="PF02351">
    <property type="entry name" value="GDNF"/>
    <property type="match status" value="2"/>
</dbReference>
<dbReference type="InterPro" id="IPR003438">
    <property type="entry name" value="GDNF_rcpt"/>
</dbReference>
<organism evidence="11 12">
    <name type="scientific">Pogona vitticeps</name>
    <name type="common">central bearded dragon</name>
    <dbReference type="NCBI Taxonomy" id="103695"/>
    <lineage>
        <taxon>Eukaryota</taxon>
        <taxon>Metazoa</taxon>
        <taxon>Chordata</taxon>
        <taxon>Craniata</taxon>
        <taxon>Vertebrata</taxon>
        <taxon>Euteleostomi</taxon>
        <taxon>Lepidosauria</taxon>
        <taxon>Squamata</taxon>
        <taxon>Bifurcata</taxon>
        <taxon>Unidentata</taxon>
        <taxon>Episquamata</taxon>
        <taxon>Toxicofera</taxon>
        <taxon>Iguania</taxon>
        <taxon>Acrodonta</taxon>
        <taxon>Agamidae</taxon>
        <taxon>Amphibolurinae</taxon>
        <taxon>Pogona</taxon>
    </lineage>
</organism>
<evidence type="ECO:0000256" key="2">
    <source>
        <dbReference type="ARBA" id="ARBA00005961"/>
    </source>
</evidence>
<dbReference type="PANTHER" id="PTHR10269:SF1">
    <property type="entry name" value="GDNF FAMILY RECEPTOR ALPHA-LIKE"/>
    <property type="match status" value="1"/>
</dbReference>
<dbReference type="GeneID" id="110072999"/>
<protein>
    <submittedName>
        <fullName evidence="12">GDNF family receptor alpha-like</fullName>
    </submittedName>
</protein>
<keyword evidence="7" id="KW-0325">Glycoprotein</keyword>
<comment type="similarity">
    <text evidence="2">Belongs to the GDNFR family.</text>
</comment>
<keyword evidence="11" id="KW-1185">Reference proteome</keyword>
<proteinExistence type="inferred from homology"/>
<name>A0ABM5ETR3_9SAUR</name>
<evidence type="ECO:0000256" key="5">
    <source>
        <dbReference type="ARBA" id="ARBA00023136"/>
    </source>
</evidence>
<evidence type="ECO:0000256" key="8">
    <source>
        <dbReference type="SAM" id="Phobius"/>
    </source>
</evidence>
<feature type="chain" id="PRO_5045196236" evidence="9">
    <location>
        <begin position="21"/>
        <end position="546"/>
    </location>
</feature>
<dbReference type="PANTHER" id="PTHR10269">
    <property type="entry name" value="GDNF RECEPTOR ALPHA"/>
    <property type="match status" value="1"/>
</dbReference>
<accession>A0ABM5ETR3</accession>
<sequence>MDPAVWISMVLVLFSVNTSASQTQQSQCQQLRQKCMAADNGCESVWNLLEEVCFSTGDSCTVKDSSNCNKVIQFLINLYPEFKDCMCIKDNCSIKSFHGQQCFKNQGKSESSSAMDVHPKFLQQTKSEEEALSGVRESDCSVAKETCQADDACFTQYQTFQRVCRATCNLQQCLEARKALEDTVLGKCTCPEPVQKRCTEVWENIFNNTCLQHTQVYQVSTITKEIHTEEGIQGSNAMEIKSQWKPSALSNYEYKHRQSCFQVNVECVNDEVCNRQLALYLQACQLNGTQCNVHRCQGALRAFYENMPFNIAQMMTFCDCIQSDENCHQAKELLHGQPCAVHAIPQPSCLSVIHSCQADNLCWAKYQAFTSKCLEPVSQACLEDKDCLQFLGSEDLICSNSTECRAAYVSLWGSVLRVECTCDTSPAEELSVCRWFQQTLHSKSCLNQISGGKIDLNLSSMDLHGEILPATGEQSLSYDDTIIIAIYISCLIPILGIILLALVKSRACTTAYQAKTISPAHLSEKLMIPKPAWIIDMDNAPSGSSL</sequence>
<feature type="domain" description="GDNF/GAS1" evidence="10">
    <location>
        <begin position="140"/>
        <end position="210"/>
    </location>
</feature>
<evidence type="ECO:0000256" key="9">
    <source>
        <dbReference type="SAM" id="SignalP"/>
    </source>
</evidence>
<evidence type="ECO:0000256" key="1">
    <source>
        <dbReference type="ARBA" id="ARBA00004236"/>
    </source>
</evidence>
<feature type="transmembrane region" description="Helical" evidence="8">
    <location>
        <begin position="482"/>
        <end position="503"/>
    </location>
</feature>
<evidence type="ECO:0000256" key="6">
    <source>
        <dbReference type="ARBA" id="ARBA00023170"/>
    </source>
</evidence>